<feature type="domain" description="Aldehyde ferredoxin oxidoreductase N-terminal" evidence="3">
    <location>
        <begin position="6"/>
        <end position="207"/>
    </location>
</feature>
<dbReference type="InterPro" id="IPR001203">
    <property type="entry name" value="OxRdtase_Ald_Fedxn_C"/>
</dbReference>
<dbReference type="eggNOG" id="COG2414">
    <property type="taxonomic scope" value="Bacteria"/>
</dbReference>
<evidence type="ECO:0000256" key="1">
    <source>
        <dbReference type="ARBA" id="ARBA00023002"/>
    </source>
</evidence>
<keyword evidence="5" id="KW-1185">Reference proteome</keyword>
<dbReference type="PANTHER" id="PTHR30038">
    <property type="entry name" value="ALDEHYDE FERREDOXIN OXIDOREDUCTASE"/>
    <property type="match status" value="1"/>
</dbReference>
<dbReference type="KEGG" id="dat:HRM2_14170"/>
<dbReference type="AlphaFoldDB" id="C0Q9G2"/>
<dbReference type="InterPro" id="IPR051919">
    <property type="entry name" value="W-dependent_AOR"/>
</dbReference>
<evidence type="ECO:0000313" key="4">
    <source>
        <dbReference type="EMBL" id="ACN14526.1"/>
    </source>
</evidence>
<dbReference type="RefSeq" id="WP_015903313.1">
    <property type="nucleotide sequence ID" value="NC_012108.1"/>
</dbReference>
<dbReference type="GO" id="GO:0016625">
    <property type="term" value="F:oxidoreductase activity, acting on the aldehyde or oxo group of donors, iron-sulfur protein as acceptor"/>
    <property type="evidence" value="ECO:0007669"/>
    <property type="project" value="InterPro"/>
</dbReference>
<keyword evidence="1" id="KW-0560">Oxidoreductase</keyword>
<evidence type="ECO:0000313" key="5">
    <source>
        <dbReference type="Proteomes" id="UP000000442"/>
    </source>
</evidence>
<dbReference type="Gene3D" id="1.10.599.10">
    <property type="entry name" value="Aldehyde Ferredoxin Oxidoreductase Protein, subunit A, domain 3"/>
    <property type="match status" value="1"/>
</dbReference>
<dbReference type="Pfam" id="PF02730">
    <property type="entry name" value="AFOR_N"/>
    <property type="match status" value="1"/>
</dbReference>
<dbReference type="InterPro" id="IPR013985">
    <property type="entry name" value="Ald_Fedxn_OxRdtase_dom3"/>
</dbReference>
<name>C0Q9G2_DESAH</name>
<dbReference type="PANTHER" id="PTHR30038:SF7">
    <property type="entry name" value="TUNGSTEN-CONTAINING GLYCERALDEHYDE-3-PHOSPHATE:FERREDOXIN OXIDOREDUCTASE"/>
    <property type="match status" value="1"/>
</dbReference>
<reference evidence="4 5" key="1">
    <citation type="journal article" date="2009" name="Environ. Microbiol.">
        <title>Genome sequence of Desulfobacterium autotrophicum HRM2, a marine sulfate reducer oxidizing organic carbon completely to carbon dioxide.</title>
        <authorList>
            <person name="Strittmatter A.W."/>
            <person name="Liesegang H."/>
            <person name="Rabus R."/>
            <person name="Decker I."/>
            <person name="Amann J."/>
            <person name="Andres S."/>
            <person name="Henne A."/>
            <person name="Fricke W.F."/>
            <person name="Martinez-Arias R."/>
            <person name="Bartels D."/>
            <person name="Goesmann A."/>
            <person name="Krause L."/>
            <person name="Puehler A."/>
            <person name="Klenk H.P."/>
            <person name="Richter M."/>
            <person name="Schuler M."/>
            <person name="Gloeckner F.O."/>
            <person name="Meyerdierks A."/>
            <person name="Gottschalk G."/>
            <person name="Amann R."/>
        </authorList>
    </citation>
    <scope>NUCLEOTIDE SEQUENCE [LARGE SCALE GENOMIC DNA]</scope>
    <source>
        <strain evidence="5">ATCC 43914 / DSM 3382 / HRM2</strain>
    </source>
</reference>
<evidence type="ECO:0000256" key="2">
    <source>
        <dbReference type="ARBA" id="ARBA00049934"/>
    </source>
</evidence>
<dbReference type="SMART" id="SM00790">
    <property type="entry name" value="AFOR_N"/>
    <property type="match status" value="1"/>
</dbReference>
<organism evidence="4 5">
    <name type="scientific">Desulforapulum autotrophicum (strain ATCC 43914 / DSM 3382 / VKM B-1955 / HRM2)</name>
    <name type="common">Desulfobacterium autotrophicum</name>
    <dbReference type="NCBI Taxonomy" id="177437"/>
    <lineage>
        <taxon>Bacteria</taxon>
        <taxon>Pseudomonadati</taxon>
        <taxon>Thermodesulfobacteriota</taxon>
        <taxon>Desulfobacteria</taxon>
        <taxon>Desulfobacterales</taxon>
        <taxon>Desulfobacteraceae</taxon>
        <taxon>Desulforapulum</taxon>
    </lineage>
</organism>
<proteinExistence type="predicted"/>
<dbReference type="InterPro" id="IPR036021">
    <property type="entry name" value="Tungsten_al_ferr_oxy-like_C"/>
</dbReference>
<dbReference type="SUPFAM" id="SSF48310">
    <property type="entry name" value="Aldehyde ferredoxin oxidoreductase, C-terminal domains"/>
    <property type="match status" value="1"/>
</dbReference>
<dbReference type="STRING" id="177437.HRM2_14170"/>
<dbReference type="GO" id="GO:0051536">
    <property type="term" value="F:iron-sulfur cluster binding"/>
    <property type="evidence" value="ECO:0007669"/>
    <property type="project" value="InterPro"/>
</dbReference>
<dbReference type="EMBL" id="CP001087">
    <property type="protein sequence ID" value="ACN14526.1"/>
    <property type="molecule type" value="Genomic_DNA"/>
</dbReference>
<evidence type="ECO:0000259" key="3">
    <source>
        <dbReference type="SMART" id="SM00790"/>
    </source>
</evidence>
<dbReference type="SUPFAM" id="SSF56228">
    <property type="entry name" value="Aldehyde ferredoxin oxidoreductase, N-terminal domain"/>
    <property type="match status" value="1"/>
</dbReference>
<dbReference type="Proteomes" id="UP000000442">
    <property type="component" value="Chromosome"/>
</dbReference>
<protein>
    <submittedName>
        <fullName evidence="4">Aldehyde-ferredoxin oxidoreductase</fullName>
    </submittedName>
</protein>
<dbReference type="Pfam" id="PF01314">
    <property type="entry name" value="AFOR_C"/>
    <property type="match status" value="1"/>
</dbReference>
<sequence length="511" mass="55941">MKGCFFKLLKIDATTKTSHVEGIDREMMALCLGGKGLATQLLLENNRAGVDPLGPDNHLIIASGPLAGSSLYGSSRYGIFAKSPLTGFYGESYSGGNFARPLSRTGVDAVMIKGISDTPVWIEINPNRVLFHDASNIWGQNTFETEAYLKQNAGGKAPGIMVIGPGGEKLVRFAVIKNNHHQIAGRTGMGAVLGSKKIKGIVYYGDRRKTFHDPDGIDRYNRAMLTRFKDDKGGQAYGTMGPPMMYSFGGLCMIDEIEEIVYLNWLCDSLGIDTISAGNLAAFAIEASKKGKINERLSYGSAEDVAKIIKKIARRQGVGGVLAEGIKPAAEEFGMQETCIHARGMEAGGYDPRILKRMGLAYAVSERDACHLRTTFYKAERSGMMPPEATDSKIELFKDFEDRCTLFDSFILCRFFKDLYPWEELSKVLFLATGLTCNPGDLSTIAAGIKDNTRRFNLREGLTSADDTLPPRLFGHNLEGGGGITQEELEILVSDYYRIRGWDAKGIPLDP</sequence>
<dbReference type="InterPro" id="IPR013983">
    <property type="entry name" value="Ald_Fedxn_OxRdtase_N"/>
</dbReference>
<dbReference type="OrthoDB" id="9763894at2"/>
<dbReference type="GO" id="GO:0009055">
    <property type="term" value="F:electron transfer activity"/>
    <property type="evidence" value="ECO:0007669"/>
    <property type="project" value="InterPro"/>
</dbReference>
<dbReference type="InterPro" id="IPR036503">
    <property type="entry name" value="Ald_Fedxn_OxRdtase_N_sf"/>
</dbReference>
<accession>C0Q9G2</accession>
<gene>
    <name evidence="4" type="ordered locus">HRM2_14170</name>
</gene>
<comment type="cofactor">
    <cofactor evidence="2">
        <name>tungstopterin</name>
        <dbReference type="ChEBI" id="CHEBI:30402"/>
    </cofactor>
</comment>
<dbReference type="HOGENOM" id="CLU_020364_1_0_7"/>
<dbReference type="Gene3D" id="3.60.9.10">
    <property type="entry name" value="Aldehyde ferredoxin oxidoreductase, N-terminal domain"/>
    <property type="match status" value="1"/>
</dbReference>